<keyword evidence="8 13" id="KW-0560">Oxidoreductase</keyword>
<evidence type="ECO:0000256" key="3">
    <source>
        <dbReference type="ARBA" id="ARBA00010617"/>
    </source>
</evidence>
<dbReference type="InterPro" id="IPR017972">
    <property type="entry name" value="Cyt_P450_CS"/>
</dbReference>
<feature type="binding site" description="axial binding residue" evidence="12">
    <location>
        <position position="464"/>
    </location>
    <ligand>
        <name>heme</name>
        <dbReference type="ChEBI" id="CHEBI:30413"/>
    </ligand>
    <ligandPart>
        <name>Fe</name>
        <dbReference type="ChEBI" id="CHEBI:18248"/>
    </ligandPart>
</feature>
<dbReference type="PROSITE" id="PS00086">
    <property type="entry name" value="CYTOCHROME_P450"/>
    <property type="match status" value="1"/>
</dbReference>
<dbReference type="InterPro" id="IPR051103">
    <property type="entry name" value="Plant_metabolite_P450s"/>
</dbReference>
<dbReference type="PANTHER" id="PTHR24298">
    <property type="entry name" value="FLAVONOID 3'-MONOOXYGENASE-RELATED"/>
    <property type="match status" value="1"/>
</dbReference>
<comment type="subcellular location">
    <subcellularLocation>
        <location evidence="2">Membrane</location>
        <topology evidence="2">Single-pass membrane protein</topology>
    </subcellularLocation>
</comment>
<gene>
    <name evidence="14" type="ORF">QN277_001304</name>
</gene>
<keyword evidence="7" id="KW-1133">Transmembrane helix</keyword>
<dbReference type="Gene3D" id="1.10.630.10">
    <property type="entry name" value="Cytochrome P450"/>
    <property type="match status" value="1"/>
</dbReference>
<dbReference type="PANTHER" id="PTHR24298:SF800">
    <property type="entry name" value="CYTOCHROME P450 89A2-RELATED"/>
    <property type="match status" value="1"/>
</dbReference>
<evidence type="ECO:0000256" key="12">
    <source>
        <dbReference type="PIRSR" id="PIRSR602401-1"/>
    </source>
</evidence>
<comment type="caution">
    <text evidence="14">The sequence shown here is derived from an EMBL/GenBank/DDBJ whole genome shotgun (WGS) entry which is preliminary data.</text>
</comment>
<evidence type="ECO:0000256" key="6">
    <source>
        <dbReference type="ARBA" id="ARBA00022723"/>
    </source>
</evidence>
<comment type="similarity">
    <text evidence="3 13">Belongs to the cytochrome P450 family.</text>
</comment>
<name>A0AAE1TGM7_9FABA</name>
<sequence>MELWFILLVSISLCLLLRAFFNLLLPSLSPPFPPGPLRFPFFGSFRCLGKSLLQLEPILRSLHAKHGPIVTLPLPAIFTPLPAIFIADRSLALQAFVQNGAVFSDRPEPVPLARLIDVNLHTIRSSFYGPTWRLFRRNLTTEMLHPTRIKSFSGQRKWVLDMLLSRFRSDSESSKSIMVIDQLRYAMFCLLVFMCFGSRLDEKQIKDIEYVLHRFLLDFFKFNILNFWPRVTRILFRKRWEELRQLIKDRENLIIPLIRARKKAKEESEAFSGQVCYVDTLLDLELPDEKRKLEESEIVSACSEFLDAGTDSTAATLQWILANLVKYPNIQQRVVDEIREVVGERDDKEVKQEDLNKLPYLKAVVLERLRRHPPTHFVLAHAVSEDVVLNGYLVPKKGTVNFMLAEMGWDPKVWEDPMEFKPERFLNGEWNNNGIEFNGSEAIFDIARNKEIKMMPFGLGRRMCPASNLAIFHLEYFVANLIWNFEWKPANGTTVDLSETQEFLVVMKNPLQVQLSPRL</sequence>
<dbReference type="InterPro" id="IPR036396">
    <property type="entry name" value="Cyt_P450_sf"/>
</dbReference>
<evidence type="ECO:0000256" key="10">
    <source>
        <dbReference type="ARBA" id="ARBA00023033"/>
    </source>
</evidence>
<dbReference type="Proteomes" id="UP001293593">
    <property type="component" value="Unassembled WGS sequence"/>
</dbReference>
<dbReference type="InterPro" id="IPR002401">
    <property type="entry name" value="Cyt_P450_E_grp-I"/>
</dbReference>
<dbReference type="EMBL" id="JAWXYG010000001">
    <property type="protein sequence ID" value="KAK4284477.1"/>
    <property type="molecule type" value="Genomic_DNA"/>
</dbReference>
<evidence type="ECO:0008006" key="16">
    <source>
        <dbReference type="Google" id="ProtNLM"/>
    </source>
</evidence>
<evidence type="ECO:0000313" key="15">
    <source>
        <dbReference type="Proteomes" id="UP001293593"/>
    </source>
</evidence>
<dbReference type="SUPFAM" id="SSF48264">
    <property type="entry name" value="Cytochrome P450"/>
    <property type="match status" value="1"/>
</dbReference>
<evidence type="ECO:0000256" key="1">
    <source>
        <dbReference type="ARBA" id="ARBA00001971"/>
    </source>
</evidence>
<keyword evidence="11" id="KW-0472">Membrane</keyword>
<reference evidence="14" key="1">
    <citation type="submission" date="2023-10" db="EMBL/GenBank/DDBJ databases">
        <title>Chromosome-level genome of the transformable northern wattle, Acacia crassicarpa.</title>
        <authorList>
            <person name="Massaro I."/>
            <person name="Sinha N.R."/>
            <person name="Poethig S."/>
            <person name="Leichty A.R."/>
        </authorList>
    </citation>
    <scope>NUCLEOTIDE SEQUENCE</scope>
    <source>
        <strain evidence="14">Acra3RX</strain>
        <tissue evidence="14">Leaf</tissue>
    </source>
</reference>
<dbReference type="GO" id="GO:0016709">
    <property type="term" value="F:oxidoreductase activity, acting on paired donors, with incorporation or reduction of molecular oxygen, NAD(P)H as one donor, and incorporation of one atom of oxygen"/>
    <property type="evidence" value="ECO:0007669"/>
    <property type="project" value="TreeGrafter"/>
</dbReference>
<protein>
    <recommendedName>
        <fullName evidence="16">Cytochrome P450</fullName>
    </recommendedName>
</protein>
<dbReference type="FunFam" id="1.10.630.10:FF:000012">
    <property type="entry name" value="Cytochrome P450 family protein"/>
    <property type="match status" value="1"/>
</dbReference>
<organism evidence="14 15">
    <name type="scientific">Acacia crassicarpa</name>
    <name type="common">northern wattle</name>
    <dbReference type="NCBI Taxonomy" id="499986"/>
    <lineage>
        <taxon>Eukaryota</taxon>
        <taxon>Viridiplantae</taxon>
        <taxon>Streptophyta</taxon>
        <taxon>Embryophyta</taxon>
        <taxon>Tracheophyta</taxon>
        <taxon>Spermatophyta</taxon>
        <taxon>Magnoliopsida</taxon>
        <taxon>eudicotyledons</taxon>
        <taxon>Gunneridae</taxon>
        <taxon>Pentapetalae</taxon>
        <taxon>rosids</taxon>
        <taxon>fabids</taxon>
        <taxon>Fabales</taxon>
        <taxon>Fabaceae</taxon>
        <taxon>Caesalpinioideae</taxon>
        <taxon>mimosoid clade</taxon>
        <taxon>Acacieae</taxon>
        <taxon>Acacia</taxon>
    </lineage>
</organism>
<dbReference type="GO" id="GO:0005506">
    <property type="term" value="F:iron ion binding"/>
    <property type="evidence" value="ECO:0007669"/>
    <property type="project" value="InterPro"/>
</dbReference>
<keyword evidence="5" id="KW-0812">Transmembrane</keyword>
<evidence type="ECO:0000256" key="8">
    <source>
        <dbReference type="ARBA" id="ARBA00023002"/>
    </source>
</evidence>
<dbReference type="AlphaFoldDB" id="A0AAE1TGM7"/>
<dbReference type="GO" id="GO:0020037">
    <property type="term" value="F:heme binding"/>
    <property type="evidence" value="ECO:0007669"/>
    <property type="project" value="InterPro"/>
</dbReference>
<proteinExistence type="inferred from homology"/>
<evidence type="ECO:0000256" key="5">
    <source>
        <dbReference type="ARBA" id="ARBA00022692"/>
    </source>
</evidence>
<keyword evidence="9 12" id="KW-0408">Iron</keyword>
<keyword evidence="10 13" id="KW-0503">Monooxygenase</keyword>
<dbReference type="CDD" id="cd11075">
    <property type="entry name" value="CYP77_89"/>
    <property type="match status" value="1"/>
</dbReference>
<evidence type="ECO:0000256" key="9">
    <source>
        <dbReference type="ARBA" id="ARBA00023004"/>
    </source>
</evidence>
<dbReference type="PRINTS" id="PR00385">
    <property type="entry name" value="P450"/>
</dbReference>
<evidence type="ECO:0000256" key="11">
    <source>
        <dbReference type="ARBA" id="ARBA00023136"/>
    </source>
</evidence>
<evidence type="ECO:0000256" key="4">
    <source>
        <dbReference type="ARBA" id="ARBA00022617"/>
    </source>
</evidence>
<keyword evidence="4 12" id="KW-0349">Heme</keyword>
<dbReference type="GO" id="GO:0016020">
    <property type="term" value="C:membrane"/>
    <property type="evidence" value="ECO:0007669"/>
    <property type="project" value="UniProtKB-SubCell"/>
</dbReference>
<dbReference type="PRINTS" id="PR00463">
    <property type="entry name" value="EP450I"/>
</dbReference>
<comment type="cofactor">
    <cofactor evidence="1 12">
        <name>heme</name>
        <dbReference type="ChEBI" id="CHEBI:30413"/>
    </cofactor>
</comment>
<keyword evidence="15" id="KW-1185">Reference proteome</keyword>
<keyword evidence="6 12" id="KW-0479">Metal-binding</keyword>
<dbReference type="Pfam" id="PF00067">
    <property type="entry name" value="p450"/>
    <property type="match status" value="1"/>
</dbReference>
<evidence type="ECO:0000256" key="13">
    <source>
        <dbReference type="RuleBase" id="RU000461"/>
    </source>
</evidence>
<evidence type="ECO:0000313" key="14">
    <source>
        <dbReference type="EMBL" id="KAK4284477.1"/>
    </source>
</evidence>
<evidence type="ECO:0000256" key="2">
    <source>
        <dbReference type="ARBA" id="ARBA00004167"/>
    </source>
</evidence>
<evidence type="ECO:0000256" key="7">
    <source>
        <dbReference type="ARBA" id="ARBA00022989"/>
    </source>
</evidence>
<dbReference type="InterPro" id="IPR001128">
    <property type="entry name" value="Cyt_P450"/>
</dbReference>
<accession>A0AAE1TGM7</accession>